<proteinExistence type="predicted"/>
<evidence type="ECO:0000313" key="9">
    <source>
        <dbReference type="EMBL" id="SDD68506.1"/>
    </source>
</evidence>
<sequence>MVNHDLVFLKRFSTIIAALMLLTIVLILGARALYLSAPKEPNTLAEQRTAERLQPVGAVYAGETGAAAMAAAAEAAAKAAASMVAYDGSLDGGFIYNQLCGACHTSGAAGAPKLEQAAWATRLPQGVDILIKHAIEGYQGSAGIMPARGGNPALSDAQVEASVRWMIDNLK</sequence>
<evidence type="ECO:0000256" key="6">
    <source>
        <dbReference type="PROSITE-ProRule" id="PRU00433"/>
    </source>
</evidence>
<evidence type="ECO:0000256" key="1">
    <source>
        <dbReference type="ARBA" id="ARBA00022448"/>
    </source>
</evidence>
<dbReference type="InterPro" id="IPR036909">
    <property type="entry name" value="Cyt_c-like_dom_sf"/>
</dbReference>
<evidence type="ECO:0000256" key="3">
    <source>
        <dbReference type="ARBA" id="ARBA00022723"/>
    </source>
</evidence>
<evidence type="ECO:0000256" key="2">
    <source>
        <dbReference type="ARBA" id="ARBA00022617"/>
    </source>
</evidence>
<keyword evidence="7" id="KW-0812">Transmembrane</keyword>
<evidence type="ECO:0000259" key="8">
    <source>
        <dbReference type="PROSITE" id="PS51007"/>
    </source>
</evidence>
<keyword evidence="10" id="KW-1185">Reference proteome</keyword>
<dbReference type="OrthoDB" id="9814708at2"/>
<evidence type="ECO:0000256" key="7">
    <source>
        <dbReference type="SAM" id="Phobius"/>
    </source>
</evidence>
<dbReference type="AlphaFoldDB" id="A0A1G6WTU8"/>
<keyword evidence="4" id="KW-0249">Electron transport</keyword>
<keyword evidence="2 6" id="KW-0349">Heme</keyword>
<dbReference type="GO" id="GO:0009055">
    <property type="term" value="F:electron transfer activity"/>
    <property type="evidence" value="ECO:0007669"/>
    <property type="project" value="InterPro"/>
</dbReference>
<dbReference type="PANTHER" id="PTHR40942:SF2">
    <property type="entry name" value="CYTOCHROME-RELATED"/>
    <property type="match status" value="1"/>
</dbReference>
<dbReference type="GO" id="GO:0020037">
    <property type="term" value="F:heme binding"/>
    <property type="evidence" value="ECO:0007669"/>
    <property type="project" value="InterPro"/>
</dbReference>
<name>A0A1G6WTU8_9GAMM</name>
<dbReference type="SUPFAM" id="SSF46626">
    <property type="entry name" value="Cytochrome c"/>
    <property type="match status" value="1"/>
</dbReference>
<keyword evidence="5 6" id="KW-0408">Iron</keyword>
<protein>
    <submittedName>
        <fullName evidence="9">Cytochrome c5</fullName>
    </submittedName>
</protein>
<feature type="transmembrane region" description="Helical" evidence="7">
    <location>
        <begin position="12"/>
        <end position="34"/>
    </location>
</feature>
<dbReference type="Gene3D" id="1.10.760.10">
    <property type="entry name" value="Cytochrome c-like domain"/>
    <property type="match status" value="1"/>
</dbReference>
<feature type="domain" description="Cytochrome c" evidence="8">
    <location>
        <begin position="87"/>
        <end position="170"/>
    </location>
</feature>
<evidence type="ECO:0000256" key="4">
    <source>
        <dbReference type="ARBA" id="ARBA00022982"/>
    </source>
</evidence>
<dbReference type="InterPro" id="IPR002323">
    <property type="entry name" value="Cyt_CIE"/>
</dbReference>
<dbReference type="Proteomes" id="UP000199603">
    <property type="component" value="Unassembled WGS sequence"/>
</dbReference>
<dbReference type="InterPro" id="IPR009056">
    <property type="entry name" value="Cyt_c-like_dom"/>
</dbReference>
<dbReference type="Pfam" id="PF13442">
    <property type="entry name" value="Cytochrome_CBB3"/>
    <property type="match status" value="1"/>
</dbReference>
<dbReference type="EMBL" id="FNAG01000005">
    <property type="protein sequence ID" value="SDD68506.1"/>
    <property type="molecule type" value="Genomic_DNA"/>
</dbReference>
<evidence type="ECO:0000256" key="5">
    <source>
        <dbReference type="ARBA" id="ARBA00023004"/>
    </source>
</evidence>
<keyword evidence="3 6" id="KW-0479">Metal-binding</keyword>
<organism evidence="9 10">
    <name type="scientific">Aquimonas voraii</name>
    <dbReference type="NCBI Taxonomy" id="265719"/>
    <lineage>
        <taxon>Bacteria</taxon>
        <taxon>Pseudomonadati</taxon>
        <taxon>Pseudomonadota</taxon>
        <taxon>Gammaproteobacteria</taxon>
        <taxon>Lysobacterales</taxon>
        <taxon>Lysobacteraceae</taxon>
        <taxon>Aquimonas</taxon>
    </lineage>
</organism>
<dbReference type="PRINTS" id="PR00607">
    <property type="entry name" value="CYTCHROMECIE"/>
</dbReference>
<dbReference type="STRING" id="265719.SAMN04488509_105134"/>
<dbReference type="GO" id="GO:0005506">
    <property type="term" value="F:iron ion binding"/>
    <property type="evidence" value="ECO:0007669"/>
    <property type="project" value="InterPro"/>
</dbReference>
<dbReference type="RefSeq" id="WP_091242342.1">
    <property type="nucleotide sequence ID" value="NZ_FNAG01000005.1"/>
</dbReference>
<keyword evidence="7" id="KW-0472">Membrane</keyword>
<keyword evidence="7" id="KW-1133">Transmembrane helix</keyword>
<evidence type="ECO:0000313" key="10">
    <source>
        <dbReference type="Proteomes" id="UP000199603"/>
    </source>
</evidence>
<accession>A0A1G6WTU8</accession>
<reference evidence="9 10" key="1">
    <citation type="submission" date="2016-10" db="EMBL/GenBank/DDBJ databases">
        <authorList>
            <person name="de Groot N.N."/>
        </authorList>
    </citation>
    <scope>NUCLEOTIDE SEQUENCE [LARGE SCALE GENOMIC DNA]</scope>
    <source>
        <strain evidence="9 10">DSM 16957</strain>
    </source>
</reference>
<gene>
    <name evidence="9" type="ORF">SAMN04488509_105134</name>
</gene>
<keyword evidence="1" id="KW-0813">Transport</keyword>
<dbReference type="PROSITE" id="PS51007">
    <property type="entry name" value="CYTC"/>
    <property type="match status" value="1"/>
</dbReference>
<dbReference type="PANTHER" id="PTHR40942">
    <property type="match status" value="1"/>
</dbReference>